<evidence type="ECO:0000313" key="9">
    <source>
        <dbReference type="Proteomes" id="UP000215137"/>
    </source>
</evidence>
<name>A0A248TN87_9BACI</name>
<evidence type="ECO:0000259" key="6">
    <source>
        <dbReference type="PROSITE" id="PS51192"/>
    </source>
</evidence>
<dbReference type="KEGG" id="bko:CKF48_21310"/>
<dbReference type="SMART" id="SM00490">
    <property type="entry name" value="HELICc"/>
    <property type="match status" value="1"/>
</dbReference>
<dbReference type="InterPro" id="IPR027417">
    <property type="entry name" value="P-loop_NTPase"/>
</dbReference>
<organism evidence="8 9">
    <name type="scientific">Cytobacillus kochii</name>
    <dbReference type="NCBI Taxonomy" id="859143"/>
    <lineage>
        <taxon>Bacteria</taxon>
        <taxon>Bacillati</taxon>
        <taxon>Bacillota</taxon>
        <taxon>Bacilli</taxon>
        <taxon>Bacillales</taxon>
        <taxon>Bacillaceae</taxon>
        <taxon>Cytobacillus</taxon>
    </lineage>
</organism>
<dbReference type="GO" id="GO:0016787">
    <property type="term" value="F:hydrolase activity"/>
    <property type="evidence" value="ECO:0007669"/>
    <property type="project" value="UniProtKB-KW"/>
</dbReference>
<keyword evidence="1" id="KW-0547">Nucleotide-binding</keyword>
<evidence type="ECO:0000256" key="5">
    <source>
        <dbReference type="SAM" id="Coils"/>
    </source>
</evidence>
<gene>
    <name evidence="8" type="ORF">CKF48_21310</name>
</gene>
<evidence type="ECO:0000256" key="4">
    <source>
        <dbReference type="ARBA" id="ARBA00022840"/>
    </source>
</evidence>
<evidence type="ECO:0000259" key="7">
    <source>
        <dbReference type="PROSITE" id="PS51194"/>
    </source>
</evidence>
<dbReference type="InterPro" id="IPR050699">
    <property type="entry name" value="RNA-DNA_Helicase"/>
</dbReference>
<accession>A0A248TN87</accession>
<evidence type="ECO:0000256" key="2">
    <source>
        <dbReference type="ARBA" id="ARBA00022801"/>
    </source>
</evidence>
<keyword evidence="9" id="KW-1185">Reference proteome</keyword>
<dbReference type="CDD" id="cd18805">
    <property type="entry name" value="SF2_C_suv3"/>
    <property type="match status" value="1"/>
</dbReference>
<dbReference type="GO" id="GO:0004386">
    <property type="term" value="F:helicase activity"/>
    <property type="evidence" value="ECO:0007669"/>
    <property type="project" value="UniProtKB-KW"/>
</dbReference>
<dbReference type="SMART" id="SM00487">
    <property type="entry name" value="DEXDc"/>
    <property type="match status" value="1"/>
</dbReference>
<dbReference type="EMBL" id="CP022983">
    <property type="protein sequence ID" value="ASV69622.1"/>
    <property type="molecule type" value="Genomic_DNA"/>
</dbReference>
<dbReference type="GO" id="GO:0005524">
    <property type="term" value="F:ATP binding"/>
    <property type="evidence" value="ECO:0007669"/>
    <property type="project" value="UniProtKB-KW"/>
</dbReference>
<evidence type="ECO:0000256" key="3">
    <source>
        <dbReference type="ARBA" id="ARBA00022806"/>
    </source>
</evidence>
<keyword evidence="2" id="KW-0378">Hydrolase</keyword>
<proteinExistence type="predicted"/>
<keyword evidence="3 8" id="KW-0347">Helicase</keyword>
<dbReference type="Gene3D" id="3.40.50.300">
    <property type="entry name" value="P-loop containing nucleotide triphosphate hydrolases"/>
    <property type="match status" value="2"/>
</dbReference>
<keyword evidence="5" id="KW-0175">Coiled coil</keyword>
<reference evidence="8 9" key="1">
    <citation type="submission" date="2017-08" db="EMBL/GenBank/DDBJ databases">
        <title>Complete Genome Sequence of Bacillus kochii Oregon-R-modENCODE STRAIN BDGP4, isolated from Drosophila melanogaster gut.</title>
        <authorList>
            <person name="Wan K.H."/>
            <person name="Yu C."/>
            <person name="Park S."/>
            <person name="Hammonds A.S."/>
            <person name="Booth B.W."/>
            <person name="Celniker S.E."/>
        </authorList>
    </citation>
    <scope>NUCLEOTIDE SEQUENCE [LARGE SCALE GENOMIC DNA]</scope>
    <source>
        <strain evidence="8 9">BDGP4</strain>
    </source>
</reference>
<protein>
    <submittedName>
        <fullName evidence="8">RNA helicase</fullName>
    </submittedName>
</protein>
<dbReference type="PROSITE" id="PS51192">
    <property type="entry name" value="HELICASE_ATP_BIND_1"/>
    <property type="match status" value="1"/>
</dbReference>
<dbReference type="AlphaFoldDB" id="A0A248TN87"/>
<feature type="coiled-coil region" evidence="5">
    <location>
        <begin position="328"/>
        <end position="358"/>
    </location>
</feature>
<dbReference type="InterPro" id="IPR014001">
    <property type="entry name" value="Helicase_ATP-bd"/>
</dbReference>
<dbReference type="RefSeq" id="WP_095373186.1">
    <property type="nucleotide sequence ID" value="NZ_CP022983.1"/>
</dbReference>
<dbReference type="PROSITE" id="PS51194">
    <property type="entry name" value="HELICASE_CTER"/>
    <property type="match status" value="1"/>
</dbReference>
<dbReference type="InterPro" id="IPR001650">
    <property type="entry name" value="Helicase_C-like"/>
</dbReference>
<dbReference type="InterPro" id="IPR055206">
    <property type="entry name" value="DEXQc_SUV3"/>
</dbReference>
<dbReference type="SUPFAM" id="SSF52540">
    <property type="entry name" value="P-loop containing nucleoside triphosphate hydrolases"/>
    <property type="match status" value="1"/>
</dbReference>
<dbReference type="Gene3D" id="1.20.272.40">
    <property type="match status" value="1"/>
</dbReference>
<dbReference type="Pfam" id="PF00271">
    <property type="entry name" value="Helicase_C"/>
    <property type="match status" value="1"/>
</dbReference>
<sequence length="856" mass="101267">MKQLEDIHRQAIEYTKMKIYEDIDYYLGANEQMLSFSQYIKDRAPFLAQVWQNVWSNKATNKLSRFHKKEYLKKKNYVIEDMNKKTLNQAFRNEVIEFRPLNVNSLLHSIFADQPEKWAKRYVYARDRYLQEEKERQIKQERYAYQEFLCEEAEQWLSKNSENLFLALRHKLALKLETDLANRVKYHETESRYLEEPLVEVGPFNVDDYPRVEDFFEEFTGNLHKVMIKNKWYFEYETYYFEYEQMVGETLHTLIQQALLLHLGQGHIDKYQSLFQHSLTGEKLLDLIDWEDLIPNALGRIMEDYVKDLLKIANENFDLEEQRSLYEIQVKERKMKRKQEERERRQKEEQQQKMLNDIFGSAYESRKNIYQKFVLHIGETNTGKTFQALEKMKAAPSGLYLAPLRLLALEVYEKLNNEGTPCSLKTGEEERETSGATHLACTVEMFYEKDDYDVIVIDESQMISDKDRGYAWFKAITKANAREVHIIASKNAEAMLLQLIGDSNVEIHRYKREAPLEVDSEEFTLKNVKEGDALICFSRKRVLETASMLQRKGHQVSMIYGSMPPETRKKQVNRFTAGQSDVIVSTDAIGMGLNLPIRRIVFLETEKFDGTKRRTLTSQEVKQIAGRAGRKGIYPVGRVAFFDRIKLMSSLLSQVDAPIESFAIAPTSAIFDRFLSYYRDLGKFFELWDLFESPKGTKKATLSEERELYELVRGTEIEARMPLKDLYSFLHLPFSKKEADLIRQWEQAMYSIIDHEELPEPRLRNRNLEDLEYSYKAIGLHLLFLYKLGQHTEAIYWERVRDDISNHVFERLDDDIANMKKTCKRCGKSLAWDHAFNICDDCHKNQPSRRRRYYKR</sequence>
<dbReference type="PANTHER" id="PTHR12131">
    <property type="entry name" value="ATP-DEPENDENT RNA AND DNA HELICASE"/>
    <property type="match status" value="1"/>
</dbReference>
<dbReference type="OrthoDB" id="9807155at2"/>
<dbReference type="Pfam" id="PF22527">
    <property type="entry name" value="DEXQc_Suv3"/>
    <property type="match status" value="1"/>
</dbReference>
<dbReference type="Proteomes" id="UP000215137">
    <property type="component" value="Chromosome"/>
</dbReference>
<keyword evidence="4" id="KW-0067">ATP-binding</keyword>
<feature type="domain" description="Helicase ATP-binding" evidence="6">
    <location>
        <begin position="365"/>
        <end position="566"/>
    </location>
</feature>
<dbReference type="PANTHER" id="PTHR12131:SF1">
    <property type="entry name" value="ATP-DEPENDENT RNA HELICASE SUPV3L1, MITOCHONDRIAL-RELATED"/>
    <property type="match status" value="1"/>
</dbReference>
<evidence type="ECO:0000313" key="8">
    <source>
        <dbReference type="EMBL" id="ASV69622.1"/>
    </source>
</evidence>
<evidence type="ECO:0000256" key="1">
    <source>
        <dbReference type="ARBA" id="ARBA00022741"/>
    </source>
</evidence>
<feature type="domain" description="Helicase C-terminal" evidence="7">
    <location>
        <begin position="520"/>
        <end position="670"/>
    </location>
</feature>